<dbReference type="FunFam" id="3.40.50.300:FF:002061">
    <property type="entry name" value="RecQ family DNA helicase"/>
    <property type="match status" value="1"/>
</dbReference>
<protein>
    <recommendedName>
        <fullName evidence="13">ATP-dependent DNA helicase</fullName>
        <ecNumber evidence="13">5.6.2.4</ecNumber>
    </recommendedName>
</protein>
<dbReference type="InterPro" id="IPR001650">
    <property type="entry name" value="Helicase_C-like"/>
</dbReference>
<dbReference type="NCBIfam" id="TIGR00614">
    <property type="entry name" value="recQ_fam"/>
    <property type="match status" value="1"/>
</dbReference>
<feature type="compositionally biased region" description="Acidic residues" evidence="14">
    <location>
        <begin position="482"/>
        <end position="505"/>
    </location>
</feature>
<dbReference type="InterPro" id="IPR004589">
    <property type="entry name" value="DNA_helicase_ATP-dep_RecQ"/>
</dbReference>
<keyword evidence="4 13" id="KW-0547">Nucleotide-binding</keyword>
<evidence type="ECO:0000256" key="2">
    <source>
        <dbReference type="ARBA" id="ARBA00005446"/>
    </source>
</evidence>
<evidence type="ECO:0000256" key="14">
    <source>
        <dbReference type="SAM" id="MobiDB-lite"/>
    </source>
</evidence>
<dbReference type="InterPro" id="IPR011545">
    <property type="entry name" value="DEAD/DEAH_box_helicase_dom"/>
</dbReference>
<dbReference type="GO" id="GO:0046872">
    <property type="term" value="F:metal ion binding"/>
    <property type="evidence" value="ECO:0007669"/>
    <property type="project" value="UniProtKB-KW"/>
</dbReference>
<evidence type="ECO:0000313" key="18">
    <source>
        <dbReference type="Proteomes" id="UP001633002"/>
    </source>
</evidence>
<dbReference type="PANTHER" id="PTHR13710">
    <property type="entry name" value="DNA HELICASE RECQ FAMILY MEMBER"/>
    <property type="match status" value="1"/>
</dbReference>
<keyword evidence="3" id="KW-0479">Metal-binding</keyword>
<dbReference type="Pfam" id="PF00271">
    <property type="entry name" value="Helicase_C"/>
    <property type="match status" value="1"/>
</dbReference>
<feature type="region of interest" description="Disordered" evidence="14">
    <location>
        <begin position="478"/>
        <end position="505"/>
    </location>
</feature>
<name>A0ABD3GJR7_9MARC</name>
<dbReference type="EMBL" id="JBJQOH010000007">
    <property type="protein sequence ID" value="KAL3678762.1"/>
    <property type="molecule type" value="Genomic_DNA"/>
</dbReference>
<accession>A0ABD3GJR7</accession>
<evidence type="ECO:0000256" key="1">
    <source>
        <dbReference type="ARBA" id="ARBA00004123"/>
    </source>
</evidence>
<feature type="region of interest" description="Disordered" evidence="14">
    <location>
        <begin position="718"/>
        <end position="739"/>
    </location>
</feature>
<evidence type="ECO:0000259" key="15">
    <source>
        <dbReference type="PROSITE" id="PS51192"/>
    </source>
</evidence>
<dbReference type="Pfam" id="PF00270">
    <property type="entry name" value="DEAD"/>
    <property type="match status" value="1"/>
</dbReference>
<keyword evidence="18" id="KW-1185">Reference proteome</keyword>
<dbReference type="InterPro" id="IPR027417">
    <property type="entry name" value="P-loop_NTPase"/>
</dbReference>
<feature type="region of interest" description="Disordered" evidence="14">
    <location>
        <begin position="539"/>
        <end position="558"/>
    </location>
</feature>
<dbReference type="Proteomes" id="UP001633002">
    <property type="component" value="Unassembled WGS sequence"/>
</dbReference>
<gene>
    <name evidence="17" type="ORF">R1sor_021718</name>
</gene>
<keyword evidence="5 13" id="KW-0378">Hydrolase</keyword>
<keyword evidence="9" id="KW-0413">Isomerase</keyword>
<comment type="caution">
    <text evidence="17">The sequence shown here is derived from an EMBL/GenBank/DDBJ whole genome shotgun (WGS) entry which is preliminary data.</text>
</comment>
<comment type="catalytic activity">
    <reaction evidence="12 13">
        <text>ATP + H2O = ADP + phosphate + H(+)</text>
        <dbReference type="Rhea" id="RHEA:13065"/>
        <dbReference type="ChEBI" id="CHEBI:15377"/>
        <dbReference type="ChEBI" id="CHEBI:15378"/>
        <dbReference type="ChEBI" id="CHEBI:30616"/>
        <dbReference type="ChEBI" id="CHEBI:43474"/>
        <dbReference type="ChEBI" id="CHEBI:456216"/>
    </reaction>
</comment>
<evidence type="ECO:0000256" key="5">
    <source>
        <dbReference type="ARBA" id="ARBA00022801"/>
    </source>
</evidence>
<dbReference type="Pfam" id="PF16124">
    <property type="entry name" value="RecQ_Zn_bind"/>
    <property type="match status" value="1"/>
</dbReference>
<sequence>MEKVPLVVKGTKRGGDNGNAERGVDREKLLGLLQRYFGHSSFRGRQLEAIEAVLSGQDCFCLMPTGGGKSMCYTIPALVRPGIVLVVCPLIALMENQVSALKAQKIAAEHLSSTQGAKIKSKIYEQLESGRPTLRLLYVTPELIATPGFITKIKKLHGRGLLSLVAIDEAHCISSWGHDFRPSYRKLSSLRSNLPDVPILALTATAAKKVQDDIVKSLALQSPQILISSFNRPNIYYEVRYKDLLKNPYEDLRNLIKSNPEDCCIVYCHSRATCDEIGLRLSQDKISSRVYHAGLPAKQRSDALEQWSSGKVPVVIATVAFGMGIDRKDVRMVCHYNVPKSLEGFYQESGRAGRDGNPARSVIYYGLEDRSLMEFLARKPEPRQKNQEKGDAENNVKKNVESFNQMVQYCEEARCRRQRVLAHFGENVSTSLCNKTCDSCRFQSRVSACLEDLALCSSSKQRSSSYIVSSGRVQGGFQDPSEFWDDVGGESGEEISDSEDEEDDEATMEAKATVSKRTLASANVEKKVDALLRAERAFERKQGSESENSRGKDAAASDKRTINQAFRDACADRLKAAVLQASQRLNMASFDADAAGVTLEAECFQKYSKAGKPFYSSQVASTTRWLSTCSTSDLLSRVNQKNPKEGKVETSTAAVSDVSTVEMSSAVEESVTIRETCTITQSVQVSSRTGLEDRPVLSPAVLPPIPSFKDFLGKKKTLSLGSTSRGPSAPFKRPRRQGRHVRRGLKMAFLSRVCFRVNPDG</sequence>
<evidence type="ECO:0000256" key="10">
    <source>
        <dbReference type="ARBA" id="ARBA00023242"/>
    </source>
</evidence>
<keyword evidence="10 13" id="KW-0539">Nucleus</keyword>
<dbReference type="PROSITE" id="PS51192">
    <property type="entry name" value="HELICASE_ATP_BIND_1"/>
    <property type="match status" value="1"/>
</dbReference>
<dbReference type="GO" id="GO:0016787">
    <property type="term" value="F:hydrolase activity"/>
    <property type="evidence" value="ECO:0007669"/>
    <property type="project" value="UniProtKB-KW"/>
</dbReference>
<dbReference type="InterPro" id="IPR014001">
    <property type="entry name" value="Helicase_ATP-bd"/>
</dbReference>
<dbReference type="FunFam" id="3.40.50.300:FF:000444">
    <property type="entry name" value="ATP-dependent DNA helicase"/>
    <property type="match status" value="1"/>
</dbReference>
<feature type="domain" description="Helicase C-terminal" evidence="16">
    <location>
        <begin position="251"/>
        <end position="404"/>
    </location>
</feature>
<feature type="domain" description="Helicase ATP-binding" evidence="15">
    <location>
        <begin position="50"/>
        <end position="224"/>
    </location>
</feature>
<evidence type="ECO:0000256" key="8">
    <source>
        <dbReference type="ARBA" id="ARBA00023125"/>
    </source>
</evidence>
<evidence type="ECO:0000256" key="4">
    <source>
        <dbReference type="ARBA" id="ARBA00022741"/>
    </source>
</evidence>
<dbReference type="CDD" id="cd17920">
    <property type="entry name" value="DEXHc_RecQ"/>
    <property type="match status" value="1"/>
</dbReference>
<reference evidence="17 18" key="1">
    <citation type="submission" date="2024-09" db="EMBL/GenBank/DDBJ databases">
        <title>Chromosome-scale assembly of Riccia sorocarpa.</title>
        <authorList>
            <person name="Paukszto L."/>
        </authorList>
    </citation>
    <scope>NUCLEOTIDE SEQUENCE [LARGE SCALE GENOMIC DNA]</scope>
    <source>
        <strain evidence="17">LP-2024</strain>
        <tissue evidence="17">Aerial parts of the thallus</tissue>
    </source>
</reference>
<dbReference type="PANTHER" id="PTHR13710:SF155">
    <property type="entry name" value="ATP-DEPENDENT DNA HELICASE Q-LIKE 3"/>
    <property type="match status" value="1"/>
</dbReference>
<evidence type="ECO:0000256" key="9">
    <source>
        <dbReference type="ARBA" id="ARBA00023235"/>
    </source>
</evidence>
<dbReference type="SUPFAM" id="SSF52540">
    <property type="entry name" value="P-loop containing nucleoside triphosphate hydrolases"/>
    <property type="match status" value="1"/>
</dbReference>
<dbReference type="SMART" id="SM00490">
    <property type="entry name" value="HELICc"/>
    <property type="match status" value="1"/>
</dbReference>
<dbReference type="GO" id="GO:0003677">
    <property type="term" value="F:DNA binding"/>
    <property type="evidence" value="ECO:0007669"/>
    <property type="project" value="UniProtKB-KW"/>
</dbReference>
<dbReference type="GO" id="GO:0005634">
    <property type="term" value="C:nucleus"/>
    <property type="evidence" value="ECO:0007669"/>
    <property type="project" value="UniProtKB-SubCell"/>
</dbReference>
<evidence type="ECO:0000256" key="3">
    <source>
        <dbReference type="ARBA" id="ARBA00022723"/>
    </source>
</evidence>
<proteinExistence type="inferred from homology"/>
<evidence type="ECO:0000313" key="17">
    <source>
        <dbReference type="EMBL" id="KAL3678762.1"/>
    </source>
</evidence>
<comment type="subcellular location">
    <subcellularLocation>
        <location evidence="1 13">Nucleus</location>
    </subcellularLocation>
</comment>
<evidence type="ECO:0000256" key="12">
    <source>
        <dbReference type="ARBA" id="ARBA00049360"/>
    </source>
</evidence>
<keyword evidence="8" id="KW-0238">DNA-binding</keyword>
<evidence type="ECO:0000256" key="6">
    <source>
        <dbReference type="ARBA" id="ARBA00022806"/>
    </source>
</evidence>
<dbReference type="GO" id="GO:0043138">
    <property type="term" value="F:3'-5' DNA helicase activity"/>
    <property type="evidence" value="ECO:0007669"/>
    <property type="project" value="UniProtKB-EC"/>
</dbReference>
<comment type="catalytic activity">
    <reaction evidence="11 13">
        <text>Couples ATP hydrolysis with the unwinding of duplex DNA by translocating in the 3'-5' direction.</text>
        <dbReference type="EC" id="5.6.2.4"/>
    </reaction>
</comment>
<dbReference type="InterPro" id="IPR032284">
    <property type="entry name" value="RecQ_Zn-bd"/>
</dbReference>
<evidence type="ECO:0000256" key="7">
    <source>
        <dbReference type="ARBA" id="ARBA00022840"/>
    </source>
</evidence>
<evidence type="ECO:0000256" key="13">
    <source>
        <dbReference type="RuleBase" id="RU364117"/>
    </source>
</evidence>
<keyword evidence="7 13" id="KW-0067">ATP-binding</keyword>
<evidence type="ECO:0000256" key="11">
    <source>
        <dbReference type="ARBA" id="ARBA00034617"/>
    </source>
</evidence>
<dbReference type="SMART" id="SM00487">
    <property type="entry name" value="DEXDc"/>
    <property type="match status" value="1"/>
</dbReference>
<dbReference type="Gene3D" id="3.40.50.300">
    <property type="entry name" value="P-loop containing nucleotide triphosphate hydrolases"/>
    <property type="match status" value="2"/>
</dbReference>
<comment type="similarity">
    <text evidence="2 13">Belongs to the helicase family. RecQ subfamily.</text>
</comment>
<dbReference type="AlphaFoldDB" id="A0ABD3GJR7"/>
<keyword evidence="6 13" id="KW-0347">Helicase</keyword>
<dbReference type="EC" id="5.6.2.4" evidence="13"/>
<evidence type="ECO:0000259" key="16">
    <source>
        <dbReference type="PROSITE" id="PS51194"/>
    </source>
</evidence>
<dbReference type="PROSITE" id="PS51194">
    <property type="entry name" value="HELICASE_CTER"/>
    <property type="match status" value="1"/>
</dbReference>
<dbReference type="CDD" id="cd18794">
    <property type="entry name" value="SF2_C_RecQ"/>
    <property type="match status" value="1"/>
</dbReference>
<organism evidence="17 18">
    <name type="scientific">Riccia sorocarpa</name>
    <dbReference type="NCBI Taxonomy" id="122646"/>
    <lineage>
        <taxon>Eukaryota</taxon>
        <taxon>Viridiplantae</taxon>
        <taxon>Streptophyta</taxon>
        <taxon>Embryophyta</taxon>
        <taxon>Marchantiophyta</taxon>
        <taxon>Marchantiopsida</taxon>
        <taxon>Marchantiidae</taxon>
        <taxon>Marchantiales</taxon>
        <taxon>Ricciaceae</taxon>
        <taxon>Riccia</taxon>
    </lineage>
</organism>
<dbReference type="GO" id="GO:0005524">
    <property type="term" value="F:ATP binding"/>
    <property type="evidence" value="ECO:0007669"/>
    <property type="project" value="UniProtKB-KW"/>
</dbReference>